<sequence length="180" mass="20546">MLLVFGTLWDHSVIAPLYLFLLSLFITCAWYTKNINLAHISGFIFALTAINFTIFSTGIIDIVALQENQLLRGTIILGIQLIFSVITMIILIFRVQLSRKLSSSNNIKLTPFDGIFYWLYIFTSIIYALGLLENVAWSYFKIASMDLIYSNIAGLIYISWALCCYMFLTMVVLSINKPRL</sequence>
<keyword evidence="1" id="KW-0472">Membrane</keyword>
<evidence type="ECO:0000313" key="2">
    <source>
        <dbReference type="EMBL" id="ERG19309.1"/>
    </source>
</evidence>
<keyword evidence="1" id="KW-1133">Transmembrane helix</keyword>
<dbReference type="AlphaFoldDB" id="U1KQQ2"/>
<evidence type="ECO:0000256" key="1">
    <source>
        <dbReference type="SAM" id="Phobius"/>
    </source>
</evidence>
<feature type="transmembrane region" description="Helical" evidence="1">
    <location>
        <begin position="12"/>
        <end position="31"/>
    </location>
</feature>
<accession>U1KQQ2</accession>
<keyword evidence="1" id="KW-0812">Transmembrane</keyword>
<organism evidence="2">
    <name type="scientific">Pseudoalteromonas citrea DSM 8771</name>
    <dbReference type="NCBI Taxonomy" id="1117314"/>
    <lineage>
        <taxon>Bacteria</taxon>
        <taxon>Pseudomonadati</taxon>
        <taxon>Pseudomonadota</taxon>
        <taxon>Gammaproteobacteria</taxon>
        <taxon>Alteromonadales</taxon>
        <taxon>Pseudoalteromonadaceae</taxon>
        <taxon>Pseudoalteromonas</taxon>
    </lineage>
</organism>
<dbReference type="STRING" id="1117314.PCIT_07442"/>
<comment type="caution">
    <text evidence="2">The sequence shown here is derived from an EMBL/GenBank/DDBJ whole genome shotgun (WGS) entry which is preliminary data.</text>
</comment>
<proteinExistence type="predicted"/>
<feature type="transmembrane region" description="Helical" evidence="1">
    <location>
        <begin position="152"/>
        <end position="175"/>
    </location>
</feature>
<feature type="transmembrane region" description="Helical" evidence="1">
    <location>
        <begin position="43"/>
        <end position="64"/>
    </location>
</feature>
<protein>
    <submittedName>
        <fullName evidence="2">Uncharacterized protein</fullName>
    </submittedName>
</protein>
<reference evidence="2" key="2">
    <citation type="submission" date="2013-04" db="EMBL/GenBank/DDBJ databases">
        <title>Genome sequence of Pseudoalteromonas citrea.</title>
        <authorList>
            <person name="Xie B.-B."/>
            <person name="Rong J.-C."/>
            <person name="Qin Q.-L."/>
            <person name="Shu Y.-L."/>
            <person name="Zhang Y.-Z."/>
        </authorList>
    </citation>
    <scope>NUCLEOTIDE SEQUENCE</scope>
    <source>
        <strain evidence="2">NCIMB 1889</strain>
    </source>
</reference>
<dbReference type="EMBL" id="AHBZ02000081">
    <property type="protein sequence ID" value="ERG19309.1"/>
    <property type="molecule type" value="Genomic_DNA"/>
</dbReference>
<gene>
    <name evidence="2" type="ORF">PCIT_07442</name>
</gene>
<name>U1KQQ2_9GAMM</name>
<reference evidence="2" key="1">
    <citation type="journal article" date="2012" name="J. Bacteriol.">
        <title>Genome sequences of type strains of seven species of the marine bacterium Pseudoalteromonas.</title>
        <authorList>
            <person name="Xie B.B."/>
            <person name="Shu Y.L."/>
            <person name="Qin Q.L."/>
            <person name="Rong J.C."/>
            <person name="Zhang X.Y."/>
            <person name="Chen X.L."/>
            <person name="Shi M."/>
            <person name="He H.L."/>
            <person name="Zhou B.C."/>
            <person name="Zhang Y.Z."/>
        </authorList>
    </citation>
    <scope>NUCLEOTIDE SEQUENCE [LARGE SCALE GENOMIC DNA]</scope>
    <source>
        <strain evidence="2">NCIMB 1889</strain>
    </source>
</reference>
<feature type="transmembrane region" description="Helical" evidence="1">
    <location>
        <begin position="70"/>
        <end position="93"/>
    </location>
</feature>
<feature type="transmembrane region" description="Helical" evidence="1">
    <location>
        <begin position="114"/>
        <end position="132"/>
    </location>
</feature>